<protein>
    <submittedName>
        <fullName evidence="2">Uncharacterized protein</fullName>
    </submittedName>
</protein>
<name>A0A6A5YTK4_9PLEO</name>
<evidence type="ECO:0000313" key="3">
    <source>
        <dbReference type="Proteomes" id="UP000799770"/>
    </source>
</evidence>
<evidence type="ECO:0000313" key="2">
    <source>
        <dbReference type="EMBL" id="KAF2109847.1"/>
    </source>
</evidence>
<reference evidence="2" key="1">
    <citation type="journal article" date="2020" name="Stud. Mycol.">
        <title>101 Dothideomycetes genomes: a test case for predicting lifestyles and emergence of pathogens.</title>
        <authorList>
            <person name="Haridas S."/>
            <person name="Albert R."/>
            <person name="Binder M."/>
            <person name="Bloem J."/>
            <person name="Labutti K."/>
            <person name="Salamov A."/>
            <person name="Andreopoulos B."/>
            <person name="Baker S."/>
            <person name="Barry K."/>
            <person name="Bills G."/>
            <person name="Bluhm B."/>
            <person name="Cannon C."/>
            <person name="Castanera R."/>
            <person name="Culley D."/>
            <person name="Daum C."/>
            <person name="Ezra D."/>
            <person name="Gonzalez J."/>
            <person name="Henrissat B."/>
            <person name="Kuo A."/>
            <person name="Liang C."/>
            <person name="Lipzen A."/>
            <person name="Lutzoni F."/>
            <person name="Magnuson J."/>
            <person name="Mondo S."/>
            <person name="Nolan M."/>
            <person name="Ohm R."/>
            <person name="Pangilinan J."/>
            <person name="Park H.-J."/>
            <person name="Ramirez L."/>
            <person name="Alfaro M."/>
            <person name="Sun H."/>
            <person name="Tritt A."/>
            <person name="Yoshinaga Y."/>
            <person name="Zwiers L.-H."/>
            <person name="Turgeon B."/>
            <person name="Goodwin S."/>
            <person name="Spatafora J."/>
            <person name="Crous P."/>
            <person name="Grigoriev I."/>
        </authorList>
    </citation>
    <scope>NUCLEOTIDE SEQUENCE</scope>
    <source>
        <strain evidence="2">CBS 627.86</strain>
    </source>
</reference>
<gene>
    <name evidence="2" type="ORF">BDV96DRAFT_584687</name>
</gene>
<feature type="chain" id="PRO_5025585372" evidence="1">
    <location>
        <begin position="36"/>
        <end position="111"/>
    </location>
</feature>
<feature type="signal peptide" evidence="1">
    <location>
        <begin position="1"/>
        <end position="35"/>
    </location>
</feature>
<accession>A0A6A5YTK4</accession>
<sequence length="111" mass="12774">MPQRGCTWWRCCGWSQLGPDLKIYLLCWIVRLCLQERCGGSCIGHVWVLERACGREDGRCGRGCWWLVLCLEVWRLWENGEDSGGFVCLVSVDVDIDSKLLLCQGPYEFRA</sequence>
<dbReference type="EMBL" id="ML977340">
    <property type="protein sequence ID" value="KAF2109847.1"/>
    <property type="molecule type" value="Genomic_DNA"/>
</dbReference>
<dbReference type="AlphaFoldDB" id="A0A6A5YTK4"/>
<keyword evidence="3" id="KW-1185">Reference proteome</keyword>
<keyword evidence="1" id="KW-0732">Signal</keyword>
<dbReference type="Proteomes" id="UP000799770">
    <property type="component" value="Unassembled WGS sequence"/>
</dbReference>
<proteinExistence type="predicted"/>
<organism evidence="2 3">
    <name type="scientific">Lophiotrema nucula</name>
    <dbReference type="NCBI Taxonomy" id="690887"/>
    <lineage>
        <taxon>Eukaryota</taxon>
        <taxon>Fungi</taxon>
        <taxon>Dikarya</taxon>
        <taxon>Ascomycota</taxon>
        <taxon>Pezizomycotina</taxon>
        <taxon>Dothideomycetes</taxon>
        <taxon>Pleosporomycetidae</taxon>
        <taxon>Pleosporales</taxon>
        <taxon>Lophiotremataceae</taxon>
        <taxon>Lophiotrema</taxon>
    </lineage>
</organism>
<evidence type="ECO:0000256" key="1">
    <source>
        <dbReference type="SAM" id="SignalP"/>
    </source>
</evidence>